<accession>A0ABT9VX00</accession>
<dbReference type="SMART" id="SM00028">
    <property type="entry name" value="TPR"/>
    <property type="match status" value="2"/>
</dbReference>
<dbReference type="Gene3D" id="1.25.40.10">
    <property type="entry name" value="Tetratricopeptide repeat domain"/>
    <property type="match status" value="1"/>
</dbReference>
<organism evidence="1 2">
    <name type="scientific">Caldalkalibacillus horti</name>
    <dbReference type="NCBI Taxonomy" id="77523"/>
    <lineage>
        <taxon>Bacteria</taxon>
        <taxon>Bacillati</taxon>
        <taxon>Bacillota</taxon>
        <taxon>Bacilli</taxon>
        <taxon>Bacillales</taxon>
        <taxon>Bacillaceae</taxon>
        <taxon>Caldalkalibacillus</taxon>
    </lineage>
</organism>
<sequence>MEIHDMFKPLNEKLELLHNKVKQSSPHTEFEEEVEDLKQKSEEIVENWLTFENKLGQLIQAMKHHPQDKEPLGEEVGEGMWENQEEQIADLYQKWYKSEDSATFTSNPDWKKGSALYELLMFEHAIPYLVKTVEQYPEFDTARLFLAHAYLAGDERSKARYQLSFLSETSTVPEIVQLALHGLGCMAGALKEYERSALYFEKIDMSSVQTEWLPVFIANYAKSLFHLQRYESCLEQWRWYYELMPSDWRGPYMLGKVFMKQGDQEAALSFWFEALQIQEDPVLLQDMAQHFEQGSLHGMAAQCYERMTRHHTMNRDAQAWFGLAWNLGLAQKKQKARQMFLKGLSLFPKHLELQVAYVWMLIYWNERNKVLKNLMTLKKQYPDHPLVIGLGYLYEGKLGAVDDVFASHLHVSQFPVS</sequence>
<dbReference type="RefSeq" id="WP_307392699.1">
    <property type="nucleotide sequence ID" value="NZ_BAAADK010000011.1"/>
</dbReference>
<evidence type="ECO:0000313" key="1">
    <source>
        <dbReference type="EMBL" id="MDQ0165506.1"/>
    </source>
</evidence>
<dbReference type="EMBL" id="JAUSTY010000005">
    <property type="protein sequence ID" value="MDQ0165506.1"/>
    <property type="molecule type" value="Genomic_DNA"/>
</dbReference>
<comment type="caution">
    <text evidence="1">The sequence shown here is derived from an EMBL/GenBank/DDBJ whole genome shotgun (WGS) entry which is preliminary data.</text>
</comment>
<evidence type="ECO:0000313" key="2">
    <source>
        <dbReference type="Proteomes" id="UP001235840"/>
    </source>
</evidence>
<dbReference type="InterPro" id="IPR011990">
    <property type="entry name" value="TPR-like_helical_dom_sf"/>
</dbReference>
<dbReference type="Proteomes" id="UP001235840">
    <property type="component" value="Unassembled WGS sequence"/>
</dbReference>
<protein>
    <submittedName>
        <fullName evidence="1">Tetratricopeptide (TPR) repeat protein</fullName>
    </submittedName>
</protein>
<gene>
    <name evidence="1" type="ORF">J2S11_001407</name>
</gene>
<dbReference type="SUPFAM" id="SSF48452">
    <property type="entry name" value="TPR-like"/>
    <property type="match status" value="2"/>
</dbReference>
<name>A0ABT9VX00_9BACI</name>
<proteinExistence type="predicted"/>
<keyword evidence="2" id="KW-1185">Reference proteome</keyword>
<dbReference type="InterPro" id="IPR019734">
    <property type="entry name" value="TPR_rpt"/>
</dbReference>
<reference evidence="1 2" key="1">
    <citation type="submission" date="2023-07" db="EMBL/GenBank/DDBJ databases">
        <title>Genomic Encyclopedia of Type Strains, Phase IV (KMG-IV): sequencing the most valuable type-strain genomes for metagenomic binning, comparative biology and taxonomic classification.</title>
        <authorList>
            <person name="Goeker M."/>
        </authorList>
    </citation>
    <scope>NUCLEOTIDE SEQUENCE [LARGE SCALE GENOMIC DNA]</scope>
    <source>
        <strain evidence="1 2">DSM 12751</strain>
    </source>
</reference>